<dbReference type="PANTHER" id="PTHR12778">
    <property type="entry name" value="SOLUTE CARRIER FAMILY 33 ACETYL-COA TRANSPORTER -RELATED"/>
    <property type="match status" value="1"/>
</dbReference>
<dbReference type="WBParaSite" id="Gr19_v10_g12190.t1">
    <property type="protein sequence ID" value="Gr19_v10_g12190.t1"/>
    <property type="gene ID" value="Gr19_v10_g12190"/>
</dbReference>
<keyword evidence="6" id="KW-1185">Reference proteome</keyword>
<accession>A0A914GXU7</accession>
<evidence type="ECO:0000256" key="2">
    <source>
        <dbReference type="ARBA" id="ARBA00022692"/>
    </source>
</evidence>
<feature type="transmembrane region" description="Helical" evidence="5">
    <location>
        <begin position="55"/>
        <end position="75"/>
    </location>
</feature>
<evidence type="ECO:0000256" key="5">
    <source>
        <dbReference type="SAM" id="Phobius"/>
    </source>
</evidence>
<proteinExistence type="predicted"/>
<organism evidence="6 7">
    <name type="scientific">Globodera rostochiensis</name>
    <name type="common">Golden nematode worm</name>
    <name type="synonym">Heterodera rostochiensis</name>
    <dbReference type="NCBI Taxonomy" id="31243"/>
    <lineage>
        <taxon>Eukaryota</taxon>
        <taxon>Metazoa</taxon>
        <taxon>Ecdysozoa</taxon>
        <taxon>Nematoda</taxon>
        <taxon>Chromadorea</taxon>
        <taxon>Rhabditida</taxon>
        <taxon>Tylenchina</taxon>
        <taxon>Tylenchomorpha</taxon>
        <taxon>Tylenchoidea</taxon>
        <taxon>Heteroderidae</taxon>
        <taxon>Heteroderinae</taxon>
        <taxon>Globodera</taxon>
    </lineage>
</organism>
<evidence type="ECO:0000256" key="1">
    <source>
        <dbReference type="ARBA" id="ARBA00004141"/>
    </source>
</evidence>
<comment type="subcellular location">
    <subcellularLocation>
        <location evidence="1">Membrane</location>
        <topology evidence="1">Multi-pass membrane protein</topology>
    </subcellularLocation>
</comment>
<keyword evidence="2 5" id="KW-0812">Transmembrane</keyword>
<dbReference type="AlphaFoldDB" id="A0A914GXU7"/>
<dbReference type="GO" id="GO:0008521">
    <property type="term" value="F:acetyl-CoA transmembrane transporter activity"/>
    <property type="evidence" value="ECO:0007669"/>
    <property type="project" value="InterPro"/>
</dbReference>
<dbReference type="InterPro" id="IPR024371">
    <property type="entry name" value="AcetylCoA_trans_1-like"/>
</dbReference>
<keyword evidence="3 5" id="KW-1133">Transmembrane helix</keyword>
<dbReference type="Pfam" id="PF13000">
    <property type="entry name" value="Acatn"/>
    <property type="match status" value="1"/>
</dbReference>
<evidence type="ECO:0000313" key="7">
    <source>
        <dbReference type="WBParaSite" id="Gr19_v10_g12190.t1"/>
    </source>
</evidence>
<dbReference type="Proteomes" id="UP000887572">
    <property type="component" value="Unplaced"/>
</dbReference>
<evidence type="ECO:0000256" key="4">
    <source>
        <dbReference type="ARBA" id="ARBA00023136"/>
    </source>
</evidence>
<dbReference type="InterPro" id="IPR004752">
    <property type="entry name" value="AmpG_permease/AT-1"/>
</dbReference>
<protein>
    <submittedName>
        <fullName evidence="7">Uncharacterized protein</fullName>
    </submittedName>
</protein>
<name>A0A914GXU7_GLORO</name>
<dbReference type="GO" id="GO:0035348">
    <property type="term" value="P:acetyl-CoA transmembrane transport"/>
    <property type="evidence" value="ECO:0007669"/>
    <property type="project" value="InterPro"/>
</dbReference>
<dbReference type="PANTHER" id="PTHR12778:SF9">
    <property type="entry name" value="ACETYL-COENZYME A TRANSPORTER 1"/>
    <property type="match status" value="1"/>
</dbReference>
<dbReference type="GO" id="GO:0016020">
    <property type="term" value="C:membrane"/>
    <property type="evidence" value="ECO:0007669"/>
    <property type="project" value="UniProtKB-SubCell"/>
</dbReference>
<reference evidence="7" key="1">
    <citation type="submission" date="2022-11" db="UniProtKB">
        <authorList>
            <consortium name="WormBaseParasite"/>
        </authorList>
    </citation>
    <scope>IDENTIFICATION</scope>
</reference>
<sequence length="93" mass="10589">MRPSTPISATTARIQPDKLKLEFGDQGVPLGLIAAIPLILQAKEITYAKQAVFSFAYWLFSMNLLWALIVDSIYFRRIGRRKSWMVCVGQTRI</sequence>
<evidence type="ECO:0000313" key="6">
    <source>
        <dbReference type="Proteomes" id="UP000887572"/>
    </source>
</evidence>
<keyword evidence="4 5" id="KW-0472">Membrane</keyword>
<evidence type="ECO:0000256" key="3">
    <source>
        <dbReference type="ARBA" id="ARBA00022989"/>
    </source>
</evidence>